<name>A0ABD1E5N9_HYPHA</name>
<reference evidence="1 2" key="1">
    <citation type="submission" date="2024-05" db="EMBL/GenBank/DDBJ databases">
        <title>Genetic variation in Jamaican populations of the coffee berry borer (Hypothenemus hampei).</title>
        <authorList>
            <person name="Errbii M."/>
            <person name="Myrie A."/>
        </authorList>
    </citation>
    <scope>NUCLEOTIDE SEQUENCE [LARGE SCALE GENOMIC DNA]</scope>
    <source>
        <strain evidence="1">JA-Hopewell-2020-01-JO</strain>
        <tissue evidence="1">Whole body</tissue>
    </source>
</reference>
<keyword evidence="2" id="KW-1185">Reference proteome</keyword>
<evidence type="ECO:0000313" key="1">
    <source>
        <dbReference type="EMBL" id="KAL1489034.1"/>
    </source>
</evidence>
<dbReference type="Proteomes" id="UP001566132">
    <property type="component" value="Unassembled WGS sequence"/>
</dbReference>
<gene>
    <name evidence="1" type="ORF">ABEB36_013979</name>
</gene>
<protein>
    <submittedName>
        <fullName evidence="1">Uncharacterized protein</fullName>
    </submittedName>
</protein>
<evidence type="ECO:0000313" key="2">
    <source>
        <dbReference type="Proteomes" id="UP001566132"/>
    </source>
</evidence>
<dbReference type="AlphaFoldDB" id="A0ABD1E5N9"/>
<organism evidence="1 2">
    <name type="scientific">Hypothenemus hampei</name>
    <name type="common">Coffee berry borer</name>
    <dbReference type="NCBI Taxonomy" id="57062"/>
    <lineage>
        <taxon>Eukaryota</taxon>
        <taxon>Metazoa</taxon>
        <taxon>Ecdysozoa</taxon>
        <taxon>Arthropoda</taxon>
        <taxon>Hexapoda</taxon>
        <taxon>Insecta</taxon>
        <taxon>Pterygota</taxon>
        <taxon>Neoptera</taxon>
        <taxon>Endopterygota</taxon>
        <taxon>Coleoptera</taxon>
        <taxon>Polyphaga</taxon>
        <taxon>Cucujiformia</taxon>
        <taxon>Curculionidae</taxon>
        <taxon>Scolytinae</taxon>
        <taxon>Hypothenemus</taxon>
    </lineage>
</organism>
<proteinExistence type="predicted"/>
<accession>A0ABD1E5N9</accession>
<comment type="caution">
    <text evidence="1">The sequence shown here is derived from an EMBL/GenBank/DDBJ whole genome shotgun (WGS) entry which is preliminary data.</text>
</comment>
<dbReference type="EMBL" id="JBDJPC010000012">
    <property type="protein sequence ID" value="KAL1489034.1"/>
    <property type="molecule type" value="Genomic_DNA"/>
</dbReference>
<sequence>MRLRRQNLMANNAFLGAIYMDRRFNFDGSVELNQEQKTNAVNLKYPNDIDSLTPEISPSTSIAENLENSNKYRKLEELMRIKNNNTKVGNNLKKGMRQKLTLLCDESQLSIDSDILDFWKKHKKIDRDLWQLSQIMNT</sequence>